<dbReference type="GO" id="GO:0036286">
    <property type="term" value="C:eisosome filament"/>
    <property type="evidence" value="ECO:0007669"/>
    <property type="project" value="TreeGrafter"/>
</dbReference>
<proteinExistence type="predicted"/>
<dbReference type="PANTHER" id="PTHR31962">
    <property type="entry name" value="SPHINGOLIPID LONG CHAIN BASE-RESPONSIVE PROTEIN PIL1"/>
    <property type="match status" value="1"/>
</dbReference>
<sequence length="656" mass="71134">MSLFKKAQTAVAHNSSFPTFGNSELKNLQEWIHAEKLFVAANGKASNEIQKGADSLRTWGSSEGDDMSDVLSKIALLHEHLGRAQLRYNYFVSTMRLHLKSIRSREEAFGDLRNKKRHLASKIEGVEKKLAKMGPENKDLARVTSSLREMRGDMDVLRNEEVHQDAALGDFKRHTVAEAFSLTSGGLMELAEKSVVIAETTRLLSEEIPLGATIPGQVRAPYRNEARTERLLHEAIRQLDTIHFEPHQDAAQLSKEYGSPNVAGANEQFVPSMTPVPTDTAVDAAPGAGAGVAVGTASARSAYGRQSSGYPLEQSYQDDPNRGSQGWVAPGHESVLVHPPQEPIQGLPTVLEGDDTLEFGEEQALRERDAYTSLPVAQAEEHARNPPSYAQDTHPNEHPSRSYGPGFAAQREEVQAYQEPPSSRHAYPESNYAPQEPAPYFQDGGAGPYDAVSGLPSDAIPAYPPMPPGVPLYASLTPISRDSPMEEFAGEGNRAYFEGVGGTKALQAAAARSGNFPMDNFDMNSTPNMFVAGNEGRSFSPSALRPGMGGHGSHTGHGYRREIVQHDARDAVHPVQYAHPVHPVQPVQPVQPGVSYYPSAPGETYPDARVQYPQHEPPAYQPALPDVAHSPRGAAPPVQVGAYLPYVAAPVRSPLV</sequence>
<dbReference type="OrthoDB" id="5599269at2759"/>
<dbReference type="Proteomes" id="UP000232875">
    <property type="component" value="Unassembled WGS sequence"/>
</dbReference>
<accession>A0A2N1JC47</accession>
<feature type="region of interest" description="Disordered" evidence="1">
    <location>
        <begin position="378"/>
        <end position="453"/>
    </location>
</feature>
<feature type="region of interest" description="Disordered" evidence="1">
    <location>
        <begin position="305"/>
        <end position="348"/>
    </location>
</feature>
<dbReference type="Pfam" id="PF13805">
    <property type="entry name" value="Pil1"/>
    <property type="match status" value="1"/>
</dbReference>
<gene>
    <name evidence="2" type="ORF">MVES_002134</name>
</gene>
<dbReference type="EMBL" id="KZ454990">
    <property type="protein sequence ID" value="PKI84119.1"/>
    <property type="molecule type" value="Genomic_DNA"/>
</dbReference>
<dbReference type="PANTHER" id="PTHR31962:SF6">
    <property type="entry name" value="EISOSOME COMPONENT PIL1-DOMAIN-CONTAINING PROTEIN"/>
    <property type="match status" value="1"/>
</dbReference>
<name>A0A2N1JC47_9BASI</name>
<dbReference type="GO" id="GO:0008289">
    <property type="term" value="F:lipid binding"/>
    <property type="evidence" value="ECO:0007669"/>
    <property type="project" value="TreeGrafter"/>
</dbReference>
<dbReference type="STRING" id="2020962.A0A2N1JC47"/>
<reference evidence="2 3" key="1">
    <citation type="submission" date="2017-10" db="EMBL/GenBank/DDBJ databases">
        <title>A novel species of cold-tolerant Malassezia isolated from bats.</title>
        <authorList>
            <person name="Lorch J.M."/>
            <person name="Palmer J.M."/>
            <person name="Vanderwolf K.J."/>
            <person name="Schmidt K.Z."/>
            <person name="Verant M.L."/>
            <person name="Weller T.J."/>
            <person name="Blehert D.S."/>
        </authorList>
    </citation>
    <scope>NUCLEOTIDE SEQUENCE [LARGE SCALE GENOMIC DNA]</scope>
    <source>
        <strain evidence="2 3">NWHC:44797-103</strain>
    </source>
</reference>
<dbReference type="GO" id="GO:0006897">
    <property type="term" value="P:endocytosis"/>
    <property type="evidence" value="ECO:0007669"/>
    <property type="project" value="TreeGrafter"/>
</dbReference>
<evidence type="ECO:0000313" key="2">
    <source>
        <dbReference type="EMBL" id="PKI84119.1"/>
    </source>
</evidence>
<dbReference type="GO" id="GO:0070941">
    <property type="term" value="P:eisosome assembly"/>
    <property type="evidence" value="ECO:0007669"/>
    <property type="project" value="TreeGrafter"/>
</dbReference>
<evidence type="ECO:0008006" key="4">
    <source>
        <dbReference type="Google" id="ProtNLM"/>
    </source>
</evidence>
<feature type="compositionally biased region" description="Polar residues" evidence="1">
    <location>
        <begin position="305"/>
        <end position="324"/>
    </location>
</feature>
<evidence type="ECO:0000313" key="3">
    <source>
        <dbReference type="Proteomes" id="UP000232875"/>
    </source>
</evidence>
<dbReference type="InterPro" id="IPR028245">
    <property type="entry name" value="PIL1/LSP1"/>
</dbReference>
<dbReference type="GO" id="GO:0005886">
    <property type="term" value="C:plasma membrane"/>
    <property type="evidence" value="ECO:0007669"/>
    <property type="project" value="TreeGrafter"/>
</dbReference>
<evidence type="ECO:0000256" key="1">
    <source>
        <dbReference type="SAM" id="MobiDB-lite"/>
    </source>
</evidence>
<dbReference type="Gene3D" id="1.20.1270.60">
    <property type="entry name" value="Arfaptin homology (AH) domain/BAR domain"/>
    <property type="match status" value="1"/>
</dbReference>
<keyword evidence="3" id="KW-1185">Reference proteome</keyword>
<dbReference type="AlphaFoldDB" id="A0A2N1JC47"/>
<organism evidence="2 3">
    <name type="scientific">Malassezia vespertilionis</name>
    <dbReference type="NCBI Taxonomy" id="2020962"/>
    <lineage>
        <taxon>Eukaryota</taxon>
        <taxon>Fungi</taxon>
        <taxon>Dikarya</taxon>
        <taxon>Basidiomycota</taxon>
        <taxon>Ustilaginomycotina</taxon>
        <taxon>Malasseziomycetes</taxon>
        <taxon>Malasseziales</taxon>
        <taxon>Malasseziaceae</taxon>
        <taxon>Malassezia</taxon>
    </lineage>
</organism>
<dbReference type="InterPro" id="IPR027267">
    <property type="entry name" value="AH/BAR_dom_sf"/>
</dbReference>
<protein>
    <recommendedName>
        <fullName evidence="4">Eisosome component PIL1-domain-containing protein</fullName>
    </recommendedName>
</protein>